<dbReference type="EMBL" id="CAKXZS010000034">
    <property type="protein sequence ID" value="CAH2405146.1"/>
    <property type="molecule type" value="Genomic_DNA"/>
</dbReference>
<keyword evidence="2" id="KW-1185">Reference proteome</keyword>
<comment type="caution">
    <text evidence="1">The sequence shown here is derived from an EMBL/GenBank/DDBJ whole genome shotgun (WGS) entry which is preliminary data.</text>
</comment>
<reference evidence="1" key="1">
    <citation type="submission" date="2022-03" db="EMBL/GenBank/DDBJ databases">
        <authorList>
            <person name="Brunel B."/>
        </authorList>
    </citation>
    <scope>NUCLEOTIDE SEQUENCE</scope>
    <source>
        <strain evidence="1">STM4922sample</strain>
    </source>
</reference>
<accession>A0ABM9E7Q4</accession>
<evidence type="ECO:0000313" key="2">
    <source>
        <dbReference type="Proteomes" id="UP001152604"/>
    </source>
</evidence>
<evidence type="ECO:0000313" key="1">
    <source>
        <dbReference type="EMBL" id="CAH2405146.1"/>
    </source>
</evidence>
<gene>
    <name evidence="1" type="ORF">MES4922_40084</name>
</gene>
<name>A0ABM9E7Q4_9HYPH</name>
<organism evidence="1 2">
    <name type="scientific">Mesorhizobium ventifaucium</name>
    <dbReference type="NCBI Taxonomy" id="666020"/>
    <lineage>
        <taxon>Bacteria</taxon>
        <taxon>Pseudomonadati</taxon>
        <taxon>Pseudomonadota</taxon>
        <taxon>Alphaproteobacteria</taxon>
        <taxon>Hyphomicrobiales</taxon>
        <taxon>Phyllobacteriaceae</taxon>
        <taxon>Mesorhizobium</taxon>
    </lineage>
</organism>
<sequence>MGLRAAHRIYARLNEARVHAARLNATHSCPAARNAFMPQAERGTSSCPAELAHAVDRTPFPSRIFRLT</sequence>
<protein>
    <submittedName>
        <fullName evidence="1">Uncharacterized protein</fullName>
    </submittedName>
</protein>
<dbReference type="Proteomes" id="UP001152604">
    <property type="component" value="Unassembled WGS sequence"/>
</dbReference>
<proteinExistence type="predicted"/>